<accession>B8HZ96</accession>
<dbReference type="Gene3D" id="2.120.10.30">
    <property type="entry name" value="TolB, C-terminal domain"/>
    <property type="match status" value="1"/>
</dbReference>
<dbReference type="OrthoDB" id="8440964at2"/>
<keyword evidence="1" id="KW-0614">Plasmid</keyword>
<dbReference type="SUPFAM" id="SSF63829">
    <property type="entry name" value="Calcium-dependent phosphotriesterase"/>
    <property type="match status" value="1"/>
</dbReference>
<name>B8HZ96_CYAP4</name>
<reference evidence="1" key="1">
    <citation type="submission" date="2009-01" db="EMBL/GenBank/DDBJ databases">
        <title>Complete sequence of plasmid2 Cyanothece sp. PCC 7425.</title>
        <authorList>
            <consortium name="US DOE Joint Genome Institute"/>
            <person name="Lucas S."/>
            <person name="Copeland A."/>
            <person name="Lapidus A."/>
            <person name="Glavina del Rio T."/>
            <person name="Dalin E."/>
            <person name="Tice H."/>
            <person name="Bruce D."/>
            <person name="Goodwin L."/>
            <person name="Pitluck S."/>
            <person name="Sims D."/>
            <person name="Meineke L."/>
            <person name="Brettin T."/>
            <person name="Detter J.C."/>
            <person name="Han C."/>
            <person name="Larimer F."/>
            <person name="Land M."/>
            <person name="Hauser L."/>
            <person name="Kyrpides N."/>
            <person name="Ovchinnikova G."/>
            <person name="Liberton M."/>
            <person name="Stoeckel J."/>
            <person name="Banerjee A."/>
            <person name="Singh A."/>
            <person name="Page L."/>
            <person name="Sato H."/>
            <person name="Zhao L."/>
            <person name="Sherman L."/>
            <person name="Pakrasi H."/>
            <person name="Richardson P."/>
        </authorList>
    </citation>
    <scope>NUCLEOTIDE SEQUENCE</scope>
    <source>
        <strain evidence="1">PCC 7425</strain>
        <plasmid evidence="1">pP742502</plasmid>
    </source>
</reference>
<sequence length="339" mass="36260">MKLKNQENVRDNFMRFQFLRLVTLAPLSLVGLAVPTVHSVRSAGVPTGINSPSADLFTPMRGKLAAKDETANLEPVIRQFPPDSTSTTALRSVSVLASNLGNAEDVFARITTTAQTFYVTDSTGRRLVRVRTNTSPPQVSSFATNLPTGTLGVTGVGSFFYVTHTGGRISRISSTGTVTPFVSGLSRLGRPAALSTGNLVVFETIDDRLLRISLTAKISNIFENDTLSDPIDVVPRGTKYALVDLNKGCLYIATPPSGLSTIACGLGRPESLVPLDTDSYIVSDSAGDRLLRVRVSTGRVTTVLRAGVATDPQGLALDRDKNIIVADGSSERLLRVRLR</sequence>
<dbReference type="AlphaFoldDB" id="B8HZ96"/>
<dbReference type="HOGENOM" id="CLU_818160_0_0_3"/>
<organism evidence="1">
    <name type="scientific">Cyanothece sp. (strain PCC 7425 / ATCC 29141)</name>
    <dbReference type="NCBI Taxonomy" id="395961"/>
    <lineage>
        <taxon>Bacteria</taxon>
        <taxon>Bacillati</taxon>
        <taxon>Cyanobacteriota</taxon>
        <taxon>Cyanophyceae</taxon>
        <taxon>Gomontiellales</taxon>
        <taxon>Cyanothecaceae</taxon>
        <taxon>Cyanothece</taxon>
    </lineage>
</organism>
<geneLocation type="plasmid" evidence="1">
    <name>pP742502</name>
</geneLocation>
<protein>
    <recommendedName>
        <fullName evidence="2">NHL repeat containing protein</fullName>
    </recommendedName>
</protein>
<dbReference type="InterPro" id="IPR011042">
    <property type="entry name" value="6-blade_b-propeller_TolB-like"/>
</dbReference>
<evidence type="ECO:0008006" key="2">
    <source>
        <dbReference type="Google" id="ProtNLM"/>
    </source>
</evidence>
<gene>
    <name evidence="1" type="ordered locus">Cyan7425_0028</name>
</gene>
<proteinExistence type="predicted"/>
<evidence type="ECO:0000313" key="1">
    <source>
        <dbReference type="EMBL" id="ACL47744.1"/>
    </source>
</evidence>
<dbReference type="KEGG" id="cyn:Cyan7425_0028"/>
<dbReference type="EMBL" id="CP001346">
    <property type="protein sequence ID" value="ACL47744.1"/>
    <property type="molecule type" value="Genomic_DNA"/>
</dbReference>